<keyword evidence="4" id="KW-1185">Reference proteome</keyword>
<dbReference type="GO" id="GO:0003916">
    <property type="term" value="F:DNA topoisomerase activity"/>
    <property type="evidence" value="ECO:0007669"/>
    <property type="project" value="InterPro"/>
</dbReference>
<dbReference type="KEGG" id="bcoh:BC6307_20495"/>
<dbReference type="InterPro" id="IPR013498">
    <property type="entry name" value="Topo_IA_Znf"/>
</dbReference>
<name>A0A223KYK2_9BACI</name>
<keyword evidence="1" id="KW-1133">Transmembrane helix</keyword>
<organism evidence="3 4">
    <name type="scientific">Sutcliffiella cohnii</name>
    <dbReference type="NCBI Taxonomy" id="33932"/>
    <lineage>
        <taxon>Bacteria</taxon>
        <taxon>Bacillati</taxon>
        <taxon>Bacillota</taxon>
        <taxon>Bacilli</taxon>
        <taxon>Bacillales</taxon>
        <taxon>Bacillaceae</taxon>
        <taxon>Sutcliffiella</taxon>
    </lineage>
</organism>
<evidence type="ECO:0000313" key="4">
    <source>
        <dbReference type="Proteomes" id="UP000215224"/>
    </source>
</evidence>
<dbReference type="InterPro" id="IPR011528">
    <property type="entry name" value="NERD"/>
</dbReference>
<dbReference type="PROSITE" id="PS50965">
    <property type="entry name" value="NERD"/>
    <property type="match status" value="1"/>
</dbReference>
<dbReference type="Pfam" id="PF08378">
    <property type="entry name" value="NERD"/>
    <property type="match status" value="1"/>
</dbReference>
<dbReference type="GO" id="GO:0006265">
    <property type="term" value="P:DNA topological change"/>
    <property type="evidence" value="ECO:0007669"/>
    <property type="project" value="InterPro"/>
</dbReference>
<dbReference type="EMBL" id="CP018866">
    <property type="protein sequence ID" value="AST94438.1"/>
    <property type="molecule type" value="Genomic_DNA"/>
</dbReference>
<dbReference type="Gene3D" id="3.30.65.10">
    <property type="entry name" value="Bacterial Topoisomerase I, domain 1"/>
    <property type="match status" value="1"/>
</dbReference>
<keyword evidence="1" id="KW-0812">Transmembrane</keyword>
<gene>
    <name evidence="3" type="ORF">BC6307_20495</name>
</gene>
<protein>
    <recommendedName>
        <fullName evidence="2">NERD domain-containing protein</fullName>
    </recommendedName>
</protein>
<dbReference type="GO" id="GO:0005694">
    <property type="term" value="C:chromosome"/>
    <property type="evidence" value="ECO:0007669"/>
    <property type="project" value="InterPro"/>
</dbReference>
<sequence>MLVLLILSPLVAFLIPLITPLLLIAAIIIFKVKFPEIKGAIGESRVNRILNELGPEYKVYHDLYVPNEKGGTSQLDHVVTSPYGVFVIETKNYEGWIIGKEHNKYWMQVIFKRKERFYNPIWQNYGHVQALKKYLHMENGEVIHSIIAFSRNATLKLENIKSARVIHFHQLKQVVKEMPVHKINEVELKRIDRYLDRLAVNDKKSKKQLKQLHVKSIQHNVKKKNQQEKANLQQNSCPKCGSQLVMRKGKYGTFYGCSSFPKCKYTKQMENKKVL</sequence>
<dbReference type="Proteomes" id="UP000215224">
    <property type="component" value="Chromosome"/>
</dbReference>
<evidence type="ECO:0000259" key="2">
    <source>
        <dbReference type="PROSITE" id="PS50965"/>
    </source>
</evidence>
<dbReference type="SUPFAM" id="SSF57783">
    <property type="entry name" value="Zinc beta-ribbon"/>
    <property type="match status" value="1"/>
</dbReference>
<dbReference type="AlphaFoldDB" id="A0A223KYK2"/>
<dbReference type="GO" id="GO:0003677">
    <property type="term" value="F:DNA binding"/>
    <property type="evidence" value="ECO:0007669"/>
    <property type="project" value="InterPro"/>
</dbReference>
<feature type="transmembrane region" description="Helical" evidence="1">
    <location>
        <begin position="6"/>
        <end position="30"/>
    </location>
</feature>
<keyword evidence="1" id="KW-0472">Membrane</keyword>
<reference evidence="3 4" key="1">
    <citation type="submission" date="2016-12" db="EMBL/GenBank/DDBJ databases">
        <title>The whole genome sequencing and assembly of Bacillus cohnii DSM 6307T strain.</title>
        <authorList>
            <person name="Lee Y.-J."/>
            <person name="Yi H."/>
            <person name="Bahn Y.-S."/>
            <person name="Kim J.F."/>
            <person name="Lee D.-W."/>
        </authorList>
    </citation>
    <scope>NUCLEOTIDE SEQUENCE [LARGE SCALE GENOMIC DNA]</scope>
    <source>
        <strain evidence="3 4">DSM 6307</strain>
    </source>
</reference>
<accession>A0A223KYK2</accession>
<dbReference type="STRING" id="1314751.GCA_001591425_04241"/>
<feature type="domain" description="NERD" evidence="2">
    <location>
        <begin position="38"/>
        <end position="154"/>
    </location>
</feature>
<dbReference type="Pfam" id="PF01396">
    <property type="entry name" value="Zn_ribbon_Top1"/>
    <property type="match status" value="1"/>
</dbReference>
<proteinExistence type="predicted"/>
<evidence type="ECO:0000313" key="3">
    <source>
        <dbReference type="EMBL" id="AST94438.1"/>
    </source>
</evidence>
<evidence type="ECO:0000256" key="1">
    <source>
        <dbReference type="SAM" id="Phobius"/>
    </source>
</evidence>